<dbReference type="STRING" id="1202724.AM493_04015"/>
<dbReference type="PATRIC" id="fig|1202724.3.peg.828"/>
<dbReference type="Proteomes" id="UP000037755">
    <property type="component" value="Unassembled WGS sequence"/>
</dbReference>
<keyword evidence="6" id="KW-1185">Reference proteome</keyword>
<dbReference type="Pfam" id="PF12833">
    <property type="entry name" value="HTH_18"/>
    <property type="match status" value="1"/>
</dbReference>
<dbReference type="Gene3D" id="1.10.10.60">
    <property type="entry name" value="Homeodomain-like"/>
    <property type="match status" value="2"/>
</dbReference>
<proteinExistence type="predicted"/>
<dbReference type="InterPro" id="IPR009057">
    <property type="entry name" value="Homeodomain-like_sf"/>
</dbReference>
<dbReference type="SMART" id="SM00342">
    <property type="entry name" value="HTH_ARAC"/>
    <property type="match status" value="1"/>
</dbReference>
<feature type="domain" description="HTH araC/xylS-type" evidence="4">
    <location>
        <begin position="197"/>
        <end position="302"/>
    </location>
</feature>
<name>A0A0M8MDX0_9FLAO</name>
<evidence type="ECO:0000256" key="3">
    <source>
        <dbReference type="ARBA" id="ARBA00023163"/>
    </source>
</evidence>
<dbReference type="SUPFAM" id="SSF46689">
    <property type="entry name" value="Homeodomain-like"/>
    <property type="match status" value="1"/>
</dbReference>
<keyword evidence="2" id="KW-0238">DNA-binding</keyword>
<reference evidence="5 6" key="1">
    <citation type="submission" date="2015-08" db="EMBL/GenBank/DDBJ databases">
        <title>Whole genome sequence of Flavobacterium akiainvivens IK-1T, from decaying Wikstroemia oahuensis, an endemic Hawaiian shrub.</title>
        <authorList>
            <person name="Wan X."/>
            <person name="Hou S."/>
            <person name="Saito J."/>
            <person name="Donachie S."/>
        </authorList>
    </citation>
    <scope>NUCLEOTIDE SEQUENCE [LARGE SCALE GENOMIC DNA]</scope>
    <source>
        <strain evidence="5 6">IK-1</strain>
    </source>
</reference>
<organism evidence="5 6">
    <name type="scientific">Flavobacterium akiainvivens</name>
    <dbReference type="NCBI Taxonomy" id="1202724"/>
    <lineage>
        <taxon>Bacteria</taxon>
        <taxon>Pseudomonadati</taxon>
        <taxon>Bacteroidota</taxon>
        <taxon>Flavobacteriia</taxon>
        <taxon>Flavobacteriales</taxon>
        <taxon>Flavobacteriaceae</taxon>
        <taxon>Flavobacterium</taxon>
    </lineage>
</organism>
<dbReference type="EMBL" id="LIYD01000005">
    <property type="protein sequence ID" value="KOS08195.1"/>
    <property type="molecule type" value="Genomic_DNA"/>
</dbReference>
<dbReference type="RefSeq" id="WP_054410112.1">
    <property type="nucleotide sequence ID" value="NZ_LIYD01000005.1"/>
</dbReference>
<sequence>MKKATPYKISSISELHRLFGLKKPDHPLISVIDFELLKFGDNEIWKSFYYDFYCVACKKKSSGKFKYGQRDYDFDEGIMGFTKPGQLFSVTSVSDDTVSGHMLVFKAELIRPYPLGKNINNYGFFAYSIAEALHLSDKEDVIISSLLVQIQNELKSNIDKYSQDVIVSHIDLLLNYSNRFYNRQFLTRKAINNDLLTKLEQILNDYFNAETVSNKGLLTVQYIANEVNLSPSYLSDLLRNTTGQNAQQYIQKYLIEKAKELLTTTNFSVSEIAYQLGFEYSQSFSKLFKAKTKVSPLVYRHSFN</sequence>
<evidence type="ECO:0000256" key="2">
    <source>
        <dbReference type="ARBA" id="ARBA00023125"/>
    </source>
</evidence>
<keyword evidence="3" id="KW-0804">Transcription</keyword>
<evidence type="ECO:0000259" key="4">
    <source>
        <dbReference type="PROSITE" id="PS01124"/>
    </source>
</evidence>
<dbReference type="PROSITE" id="PS01124">
    <property type="entry name" value="HTH_ARAC_FAMILY_2"/>
    <property type="match status" value="1"/>
</dbReference>
<dbReference type="InterPro" id="IPR018060">
    <property type="entry name" value="HTH_AraC"/>
</dbReference>
<dbReference type="OrthoDB" id="2600165at2"/>
<keyword evidence="1" id="KW-0805">Transcription regulation</keyword>
<dbReference type="GO" id="GO:0043565">
    <property type="term" value="F:sequence-specific DNA binding"/>
    <property type="evidence" value="ECO:0007669"/>
    <property type="project" value="InterPro"/>
</dbReference>
<dbReference type="PANTHER" id="PTHR43280:SF32">
    <property type="entry name" value="TRANSCRIPTIONAL REGULATORY PROTEIN"/>
    <property type="match status" value="1"/>
</dbReference>
<accession>A0A0M8MDX0</accession>
<evidence type="ECO:0000313" key="5">
    <source>
        <dbReference type="EMBL" id="KOS08195.1"/>
    </source>
</evidence>
<gene>
    <name evidence="5" type="ORF">AM493_04015</name>
</gene>
<evidence type="ECO:0000256" key="1">
    <source>
        <dbReference type="ARBA" id="ARBA00023015"/>
    </source>
</evidence>
<dbReference type="GO" id="GO:0003700">
    <property type="term" value="F:DNA-binding transcription factor activity"/>
    <property type="evidence" value="ECO:0007669"/>
    <property type="project" value="InterPro"/>
</dbReference>
<comment type="caution">
    <text evidence="5">The sequence shown here is derived from an EMBL/GenBank/DDBJ whole genome shotgun (WGS) entry which is preliminary data.</text>
</comment>
<dbReference type="PANTHER" id="PTHR43280">
    <property type="entry name" value="ARAC-FAMILY TRANSCRIPTIONAL REGULATOR"/>
    <property type="match status" value="1"/>
</dbReference>
<evidence type="ECO:0000313" key="6">
    <source>
        <dbReference type="Proteomes" id="UP000037755"/>
    </source>
</evidence>
<dbReference type="AlphaFoldDB" id="A0A0M8MDX0"/>
<protein>
    <submittedName>
        <fullName evidence="5">AraC family transcriptional regulator</fullName>
    </submittedName>
</protein>